<organism evidence="2 3">
    <name type="scientific">Garciella nitratireducens DSM 15102</name>
    <dbReference type="NCBI Taxonomy" id="1121911"/>
    <lineage>
        <taxon>Bacteria</taxon>
        <taxon>Bacillati</taxon>
        <taxon>Bacillota</taxon>
        <taxon>Clostridia</taxon>
        <taxon>Eubacteriales</taxon>
        <taxon>Eubacteriaceae</taxon>
        <taxon>Garciella</taxon>
    </lineage>
</organism>
<keyword evidence="1" id="KW-0704">Schiff base</keyword>
<dbReference type="PROSITE" id="PS01054">
    <property type="entry name" value="TRANSALDOLASE_1"/>
    <property type="match status" value="1"/>
</dbReference>
<accession>A0A1T4PA81</accession>
<dbReference type="InterPro" id="IPR018225">
    <property type="entry name" value="Transaldolase_AS"/>
</dbReference>
<dbReference type="OrthoDB" id="9807051at2"/>
<dbReference type="InterPro" id="IPR001585">
    <property type="entry name" value="TAL/FSA"/>
</dbReference>
<evidence type="ECO:0000256" key="1">
    <source>
        <dbReference type="ARBA" id="ARBA00023270"/>
    </source>
</evidence>
<dbReference type="Proteomes" id="UP000196365">
    <property type="component" value="Unassembled WGS sequence"/>
</dbReference>
<keyword evidence="3" id="KW-1185">Reference proteome</keyword>
<proteinExistence type="predicted"/>
<evidence type="ECO:0000313" key="3">
    <source>
        <dbReference type="Proteomes" id="UP000196365"/>
    </source>
</evidence>
<evidence type="ECO:0000313" key="2">
    <source>
        <dbReference type="EMBL" id="SJZ88402.1"/>
    </source>
</evidence>
<name>A0A1T4PA81_9FIRM</name>
<dbReference type="Pfam" id="PF00923">
    <property type="entry name" value="TAL_FSA"/>
    <property type="match status" value="1"/>
</dbReference>
<dbReference type="PANTHER" id="PTHR10683">
    <property type="entry name" value="TRANSALDOLASE"/>
    <property type="match status" value="1"/>
</dbReference>
<gene>
    <name evidence="2" type="ORF">SAMN02745973_01996</name>
</gene>
<dbReference type="EMBL" id="FUWV01000015">
    <property type="protein sequence ID" value="SJZ88402.1"/>
    <property type="molecule type" value="Genomic_DNA"/>
</dbReference>
<protein>
    <submittedName>
        <fullName evidence="2">Fructose-6-phosphate aldolase, TalC/MipB family</fullName>
    </submittedName>
</protein>
<dbReference type="Gene3D" id="3.20.20.70">
    <property type="entry name" value="Aldolase class I"/>
    <property type="match status" value="1"/>
</dbReference>
<dbReference type="PANTHER" id="PTHR10683:SF28">
    <property type="entry name" value="TRANSALDOLASE C"/>
    <property type="match status" value="1"/>
</dbReference>
<sequence length="220" mass="24997">MFLDTGNILEIARNIKLGIFEGVTTNPTLLLKEKEERFQQINKILEQDINLIFVQIVGDGKEQLKKDYEKIQKINTEKKIGIKVPINRDGLELIYDIKEQDPEQSILGTAIYSADQGILASLAGCDYIAPYVNRMSNNSLDPYRIISQIRTFIDDRGLTTKIMGASFKNSNQVIDTLMAGAHTVTIPPDIVEQMVHKELALSAIQVFHDHEKQLDQWIKR</sequence>
<dbReference type="SUPFAM" id="SSF51569">
    <property type="entry name" value="Aldolase"/>
    <property type="match status" value="1"/>
</dbReference>
<dbReference type="AlphaFoldDB" id="A0A1T4PA81"/>
<dbReference type="InterPro" id="IPR013785">
    <property type="entry name" value="Aldolase_TIM"/>
</dbReference>
<reference evidence="2 3" key="1">
    <citation type="submission" date="2017-02" db="EMBL/GenBank/DDBJ databases">
        <authorList>
            <person name="Peterson S.W."/>
        </authorList>
    </citation>
    <scope>NUCLEOTIDE SEQUENCE [LARGE SCALE GENOMIC DNA]</scope>
    <source>
        <strain evidence="2 3">DSM 15102</strain>
    </source>
</reference>
<dbReference type="GO" id="GO:0005975">
    <property type="term" value="P:carbohydrate metabolic process"/>
    <property type="evidence" value="ECO:0007669"/>
    <property type="project" value="InterPro"/>
</dbReference>